<keyword evidence="6" id="KW-1185">Reference proteome</keyword>
<feature type="chain" id="PRO_5012956830" evidence="4">
    <location>
        <begin position="24"/>
        <end position="321"/>
    </location>
</feature>
<dbReference type="RefSeq" id="WP_081507501.1">
    <property type="nucleotide sequence ID" value="NZ_CP020474.1"/>
</dbReference>
<accession>A0A1V0RQI5</accession>
<dbReference type="GO" id="GO:0018580">
    <property type="term" value="F:nitronate monooxygenase activity"/>
    <property type="evidence" value="ECO:0007669"/>
    <property type="project" value="UniProtKB-EC"/>
</dbReference>
<evidence type="ECO:0000256" key="4">
    <source>
        <dbReference type="SAM" id="SignalP"/>
    </source>
</evidence>
<dbReference type="Gene3D" id="3.20.20.70">
    <property type="entry name" value="Aldolase class I"/>
    <property type="match status" value="1"/>
</dbReference>
<evidence type="ECO:0000313" key="6">
    <source>
        <dbReference type="Proteomes" id="UP000192273"/>
    </source>
</evidence>
<dbReference type="PANTHER" id="PTHR32332">
    <property type="entry name" value="2-NITROPROPANE DIOXYGENASE"/>
    <property type="match status" value="1"/>
</dbReference>
<protein>
    <submittedName>
        <fullName evidence="5">Nitronate monooxygenase</fullName>
        <ecNumber evidence="5">1.13.12.16</ecNumber>
    </submittedName>
</protein>
<dbReference type="CDD" id="cd04730">
    <property type="entry name" value="NPD_like"/>
    <property type="match status" value="1"/>
</dbReference>
<gene>
    <name evidence="5" type="ORF">ROSMUCSMR3_02522</name>
</gene>
<dbReference type="Proteomes" id="UP000192273">
    <property type="component" value="Chromosome"/>
</dbReference>
<dbReference type="PANTHER" id="PTHR32332:SF31">
    <property type="entry name" value="2-NITROPROPANE DIOXYGENASE FAMILY, PUTATIVE (AFU_ORTHOLOGUE AFUA_2G09850)-RELATED"/>
    <property type="match status" value="1"/>
</dbReference>
<reference evidence="5 6" key="1">
    <citation type="submission" date="2017-03" db="EMBL/GenBank/DDBJ databases">
        <title>Genome Sequence of Roseovarius mucosus strain SMR3 Isolated from a culture of the Diatom Skeletonema marinoi.</title>
        <authorList>
            <person name="Topel M."/>
            <person name="Pinder M."/>
            <person name="Johansson O.N."/>
            <person name="Kourtchenko O."/>
            <person name="Godhe A."/>
            <person name="Clarke A.K."/>
        </authorList>
    </citation>
    <scope>NUCLEOTIDE SEQUENCE [LARGE SCALE GENOMIC DNA]</scope>
    <source>
        <strain evidence="5 6">SMR3</strain>
    </source>
</reference>
<feature type="signal peptide" evidence="4">
    <location>
        <begin position="1"/>
        <end position="23"/>
    </location>
</feature>
<evidence type="ECO:0000256" key="1">
    <source>
        <dbReference type="ARBA" id="ARBA00022630"/>
    </source>
</evidence>
<keyword evidence="1" id="KW-0285">Flavoprotein</keyword>
<keyword evidence="2" id="KW-0288">FMN</keyword>
<dbReference type="KEGG" id="rmm:ROSMUCSMR3_02522"/>
<dbReference type="AlphaFoldDB" id="A0A1V0RQI5"/>
<proteinExistence type="predicted"/>
<dbReference type="InterPro" id="IPR004136">
    <property type="entry name" value="NMO"/>
</dbReference>
<keyword evidence="3 5" id="KW-0560">Oxidoreductase</keyword>
<dbReference type="InterPro" id="IPR013785">
    <property type="entry name" value="Aldolase_TIM"/>
</dbReference>
<keyword evidence="5" id="KW-0503">Monooxygenase</keyword>
<organism evidence="5 6">
    <name type="scientific">Roseovarius mucosus</name>
    <dbReference type="NCBI Taxonomy" id="215743"/>
    <lineage>
        <taxon>Bacteria</taxon>
        <taxon>Pseudomonadati</taxon>
        <taxon>Pseudomonadota</taxon>
        <taxon>Alphaproteobacteria</taxon>
        <taxon>Rhodobacterales</taxon>
        <taxon>Roseobacteraceae</taxon>
        <taxon>Roseovarius</taxon>
    </lineage>
</organism>
<keyword evidence="4" id="KW-0732">Signal</keyword>
<dbReference type="EMBL" id="CP020474">
    <property type="protein sequence ID" value="ARE83991.1"/>
    <property type="molecule type" value="Genomic_DNA"/>
</dbReference>
<evidence type="ECO:0000256" key="2">
    <source>
        <dbReference type="ARBA" id="ARBA00022643"/>
    </source>
</evidence>
<evidence type="ECO:0000256" key="3">
    <source>
        <dbReference type="ARBA" id="ARBA00023002"/>
    </source>
</evidence>
<dbReference type="SUPFAM" id="SSF51412">
    <property type="entry name" value="Inosine monophosphate dehydrogenase (IMPDH)"/>
    <property type="match status" value="1"/>
</dbReference>
<dbReference type="OrthoDB" id="9778912at2"/>
<name>A0A1V0RQI5_9RHOB</name>
<dbReference type="Pfam" id="PF03060">
    <property type="entry name" value="NMO"/>
    <property type="match status" value="2"/>
</dbReference>
<sequence>MRTRLTEAFGLTHPILCAPMAFAAGGRLAAAVTHAGGLGLIGGGYGKADWLDSAFAEAGNARVGCGFITWKMAENPAVLDQVLARKPAALCLSFGDPAPFAPRIADAGVPLVCQVQTLRDAQRAADCGAQVIVAQGAEAGGHGERRGTITLVPEVADWLAVHAPEVLLVAAGGIADGRGLAAALMLGAEGVLIGSRLWASAEAQVSEAMTDAAIAATGDQTIRSTVMDAARDLRWPARYTARVLRNAVTERWHDDPDALRTDMSARADWATGWAAGDPDRANTFVGEATGLIHDRPPVAEIIARMVEDAEALFRRAPGWAQ</sequence>
<dbReference type="EC" id="1.13.12.16" evidence="5"/>
<evidence type="ECO:0000313" key="5">
    <source>
        <dbReference type="EMBL" id="ARE83991.1"/>
    </source>
</evidence>